<dbReference type="PANTHER" id="PTHR40407:SF1">
    <property type="entry name" value="HEPARAN-ALPHA-GLUCOSAMINIDE N-ACETYLTRANSFERASE CATALYTIC DOMAIN-CONTAINING PROTEIN"/>
    <property type="match status" value="1"/>
</dbReference>
<evidence type="ECO:0000259" key="2">
    <source>
        <dbReference type="Pfam" id="PF07786"/>
    </source>
</evidence>
<dbReference type="AlphaFoldDB" id="A0A9X3I9S6"/>
<keyword evidence="1" id="KW-0472">Membrane</keyword>
<dbReference type="Pfam" id="PF07786">
    <property type="entry name" value="HGSNAT_cat"/>
    <property type="match status" value="1"/>
</dbReference>
<feature type="transmembrane region" description="Helical" evidence="1">
    <location>
        <begin position="278"/>
        <end position="295"/>
    </location>
</feature>
<feature type="transmembrane region" description="Helical" evidence="1">
    <location>
        <begin position="196"/>
        <end position="217"/>
    </location>
</feature>
<feature type="transmembrane region" description="Helical" evidence="1">
    <location>
        <begin position="119"/>
        <end position="138"/>
    </location>
</feature>
<feature type="transmembrane region" description="Helical" evidence="1">
    <location>
        <begin position="315"/>
        <end position="335"/>
    </location>
</feature>
<feature type="transmembrane region" description="Helical" evidence="1">
    <location>
        <begin position="12"/>
        <end position="28"/>
    </location>
</feature>
<gene>
    <name evidence="3" type="ORF">OQZ29_12635</name>
</gene>
<dbReference type="PANTHER" id="PTHR40407">
    <property type="entry name" value="MEMBRANE PROTEIN-LIKE PROTEIN"/>
    <property type="match status" value="1"/>
</dbReference>
<evidence type="ECO:0000313" key="4">
    <source>
        <dbReference type="Proteomes" id="UP001142592"/>
    </source>
</evidence>
<name>A0A9X3I9S6_9SPHI</name>
<feature type="transmembrane region" description="Helical" evidence="1">
    <location>
        <begin position="59"/>
        <end position="80"/>
    </location>
</feature>
<keyword evidence="1" id="KW-0812">Transmembrane</keyword>
<dbReference type="InterPro" id="IPR012429">
    <property type="entry name" value="HGSNAT_cat"/>
</dbReference>
<protein>
    <submittedName>
        <fullName evidence="3">Heparan-alpha-glucosaminide N-acetyltransferase domain-containing protein</fullName>
    </submittedName>
</protein>
<feature type="transmembrane region" description="Helical" evidence="1">
    <location>
        <begin position="229"/>
        <end position="250"/>
    </location>
</feature>
<feature type="transmembrane region" description="Helical" evidence="1">
    <location>
        <begin position="92"/>
        <end position="113"/>
    </location>
</feature>
<evidence type="ECO:0000256" key="1">
    <source>
        <dbReference type="SAM" id="Phobius"/>
    </source>
</evidence>
<evidence type="ECO:0000313" key="3">
    <source>
        <dbReference type="EMBL" id="MCX3265600.1"/>
    </source>
</evidence>
<comment type="caution">
    <text evidence="3">The sequence shown here is derived from an EMBL/GenBank/DDBJ whole genome shotgun (WGS) entry which is preliminary data.</text>
</comment>
<organism evidence="3 4">
    <name type="scientific">Pedobacter agri</name>
    <dbReference type="NCBI Taxonomy" id="454586"/>
    <lineage>
        <taxon>Bacteria</taxon>
        <taxon>Pseudomonadati</taxon>
        <taxon>Bacteroidota</taxon>
        <taxon>Sphingobacteriia</taxon>
        <taxon>Sphingobacteriales</taxon>
        <taxon>Sphingobacteriaceae</taxon>
        <taxon>Pedobacter</taxon>
    </lineage>
</organism>
<feature type="domain" description="Heparan-alpha-glucosaminide N-acetyltransferase catalytic" evidence="2">
    <location>
        <begin position="11"/>
        <end position="226"/>
    </location>
</feature>
<keyword evidence="4" id="KW-1185">Reference proteome</keyword>
<dbReference type="Proteomes" id="UP001142592">
    <property type="component" value="Unassembled WGS sequence"/>
</dbReference>
<keyword evidence="1" id="KW-1133">Transmembrane helix</keyword>
<sequence length="395" mass="45530">MNIDSSLQSKRILSIDILRGIVMIIMALDHTRDFFHIGAMTANPLDPQTTTGILFFTRWITHFCAPIFVFLSGLSAYLSSQHKTPAKASIFLFKRGTWLIVVEIVIISLGLTFNPFYNFVILQVIWVIGWSMIFLGFMSRISHKAVLIIGLIIVFGHNIFNLFPPPEGEGLALLLKVFFTAFGTVVPLNQDHLLGVFYAILPWTGIMFLGYGIGAWYKQGFSAEIRKQNLMITGSLTIFLFLFLRCINLYGDPAPRKEYDDLFKNLLSFFNVSKYPPSLQYTAMTIGTAMLFLAFTEKMSNWFSRVTSVYGAVPFFYYVIHFYLLHTILVIAFYATGFTNEQIVQVPFWFRPSDFGFSLTTVYVIWIAVIIALYLPCKWFKKYKETHKQWWLRYV</sequence>
<proteinExistence type="predicted"/>
<feature type="transmembrane region" description="Helical" evidence="1">
    <location>
        <begin position="355"/>
        <end position="375"/>
    </location>
</feature>
<feature type="transmembrane region" description="Helical" evidence="1">
    <location>
        <begin position="145"/>
        <end position="163"/>
    </location>
</feature>
<dbReference type="EMBL" id="JAPJUH010000003">
    <property type="protein sequence ID" value="MCX3265600.1"/>
    <property type="molecule type" value="Genomic_DNA"/>
</dbReference>
<accession>A0A9X3I9S6</accession>
<dbReference type="RefSeq" id="WP_266269606.1">
    <property type="nucleotide sequence ID" value="NZ_JAPJUH010000003.1"/>
</dbReference>
<reference evidence="3" key="1">
    <citation type="submission" date="2022-11" db="EMBL/GenBank/DDBJ databases">
        <authorList>
            <person name="Graham C."/>
            <person name="Newman J.D."/>
        </authorList>
    </citation>
    <scope>NUCLEOTIDE SEQUENCE</scope>
    <source>
        <strain evidence="3">DSM 19486</strain>
    </source>
</reference>